<keyword evidence="2" id="KW-0812">Transmembrane</keyword>
<gene>
    <name evidence="3" type="ORF">EV380_2908</name>
</gene>
<feature type="region of interest" description="Disordered" evidence="1">
    <location>
        <begin position="164"/>
        <end position="193"/>
    </location>
</feature>
<dbReference type="Proteomes" id="UP000292685">
    <property type="component" value="Unassembled WGS sequence"/>
</dbReference>
<feature type="transmembrane region" description="Helical" evidence="2">
    <location>
        <begin position="38"/>
        <end position="57"/>
    </location>
</feature>
<evidence type="ECO:0000256" key="2">
    <source>
        <dbReference type="SAM" id="Phobius"/>
    </source>
</evidence>
<evidence type="ECO:0000313" key="3">
    <source>
        <dbReference type="EMBL" id="RZU63296.1"/>
    </source>
</evidence>
<keyword evidence="2" id="KW-1133">Transmembrane helix</keyword>
<dbReference type="EMBL" id="SHLA01000001">
    <property type="protein sequence ID" value="RZU63296.1"/>
    <property type="molecule type" value="Genomic_DNA"/>
</dbReference>
<sequence>MSTIRPLLLALIAVVTAVLGWGASLLTAANSLPSPVLHATSLITIGAGTLITLVLGLRVRAYQRQRSEFRDRERRRQAGEQGHARGAEKPVEISPVLAARTLVLAQALAYAGAVILGWHAGVLVDLLGVARVGSDSVTLSLIMIGAAGLMSVVGWAVEQFCKVPPGDGPQPGPDGARGESNGDEQGYAPGAGG</sequence>
<name>A0A4V2GA94_9MICC</name>
<feature type="transmembrane region" description="Helical" evidence="2">
    <location>
        <begin position="136"/>
        <end position="157"/>
    </location>
</feature>
<accession>A0A4V2GA94</accession>
<feature type="transmembrane region" description="Helical" evidence="2">
    <location>
        <begin position="107"/>
        <end position="130"/>
    </location>
</feature>
<evidence type="ECO:0000256" key="1">
    <source>
        <dbReference type="SAM" id="MobiDB-lite"/>
    </source>
</evidence>
<proteinExistence type="predicted"/>
<dbReference type="Pfam" id="PF11377">
    <property type="entry name" value="DUF3180"/>
    <property type="match status" value="1"/>
</dbReference>
<organism evidence="3 4">
    <name type="scientific">Zhihengliuella halotolerans</name>
    <dbReference type="NCBI Taxonomy" id="370736"/>
    <lineage>
        <taxon>Bacteria</taxon>
        <taxon>Bacillati</taxon>
        <taxon>Actinomycetota</taxon>
        <taxon>Actinomycetes</taxon>
        <taxon>Micrococcales</taxon>
        <taxon>Micrococcaceae</taxon>
        <taxon>Zhihengliuella</taxon>
    </lineage>
</organism>
<evidence type="ECO:0000313" key="4">
    <source>
        <dbReference type="Proteomes" id="UP000292685"/>
    </source>
</evidence>
<keyword evidence="2" id="KW-0472">Membrane</keyword>
<dbReference type="OrthoDB" id="3257239at2"/>
<dbReference type="RefSeq" id="WP_130451703.1">
    <property type="nucleotide sequence ID" value="NZ_SHLA01000001.1"/>
</dbReference>
<dbReference type="InterPro" id="IPR021517">
    <property type="entry name" value="DUF3180"/>
</dbReference>
<protein>
    <submittedName>
        <fullName evidence="3">Uncharacterized protein DUF3180</fullName>
    </submittedName>
</protein>
<comment type="caution">
    <text evidence="3">The sequence shown here is derived from an EMBL/GenBank/DDBJ whole genome shotgun (WGS) entry which is preliminary data.</text>
</comment>
<keyword evidence="4" id="KW-1185">Reference proteome</keyword>
<reference evidence="3 4" key="1">
    <citation type="submission" date="2019-02" db="EMBL/GenBank/DDBJ databases">
        <title>Sequencing the genomes of 1000 actinobacteria strains.</title>
        <authorList>
            <person name="Klenk H.-P."/>
        </authorList>
    </citation>
    <scope>NUCLEOTIDE SEQUENCE [LARGE SCALE GENOMIC DNA]</scope>
    <source>
        <strain evidence="3 4">DSM 17364</strain>
    </source>
</reference>
<dbReference type="AlphaFoldDB" id="A0A4V2GA94"/>